<dbReference type="AlphaFoldDB" id="A0A2W5MTZ4"/>
<dbReference type="InterPro" id="IPR041854">
    <property type="entry name" value="BFD-like_2Fe2S-bd_dom_sf"/>
</dbReference>
<evidence type="ECO:0000256" key="5">
    <source>
        <dbReference type="ARBA" id="ARBA00023004"/>
    </source>
</evidence>
<comment type="similarity">
    <text evidence="8">Belongs to the Bfd family.</text>
</comment>
<gene>
    <name evidence="10" type="ORF">DI565_07135</name>
</gene>
<evidence type="ECO:0000256" key="7">
    <source>
        <dbReference type="ARBA" id="ARBA00039386"/>
    </source>
</evidence>
<keyword evidence="5" id="KW-0408">Iron</keyword>
<name>A0A2W5MTZ4_ANCNO</name>
<keyword evidence="4" id="KW-0249">Electron transport</keyword>
<evidence type="ECO:0000256" key="3">
    <source>
        <dbReference type="ARBA" id="ARBA00022723"/>
    </source>
</evidence>
<evidence type="ECO:0000256" key="2">
    <source>
        <dbReference type="ARBA" id="ARBA00022714"/>
    </source>
</evidence>
<evidence type="ECO:0000256" key="8">
    <source>
        <dbReference type="ARBA" id="ARBA00046332"/>
    </source>
</evidence>
<comment type="caution">
    <text evidence="10">The sequence shown here is derived from an EMBL/GenBank/DDBJ whole genome shotgun (WGS) entry which is preliminary data.</text>
</comment>
<evidence type="ECO:0000256" key="1">
    <source>
        <dbReference type="ARBA" id="ARBA00022448"/>
    </source>
</evidence>
<evidence type="ECO:0000256" key="6">
    <source>
        <dbReference type="ARBA" id="ARBA00023014"/>
    </source>
</evidence>
<organism evidence="10 11">
    <name type="scientific">Ancylobacter novellus</name>
    <name type="common">Thiobacillus novellus</name>
    <dbReference type="NCBI Taxonomy" id="921"/>
    <lineage>
        <taxon>Bacteria</taxon>
        <taxon>Pseudomonadati</taxon>
        <taxon>Pseudomonadota</taxon>
        <taxon>Alphaproteobacteria</taxon>
        <taxon>Hyphomicrobiales</taxon>
        <taxon>Xanthobacteraceae</taxon>
        <taxon>Ancylobacter</taxon>
    </lineage>
</organism>
<keyword evidence="3" id="KW-0479">Metal-binding</keyword>
<keyword evidence="6" id="KW-0411">Iron-sulfur</keyword>
<evidence type="ECO:0000313" key="11">
    <source>
        <dbReference type="Proteomes" id="UP000249577"/>
    </source>
</evidence>
<reference evidence="10 11" key="1">
    <citation type="submission" date="2017-08" db="EMBL/GenBank/DDBJ databases">
        <title>Infants hospitalized years apart are colonized by the same room-sourced microbial strains.</title>
        <authorList>
            <person name="Brooks B."/>
            <person name="Olm M.R."/>
            <person name="Firek B.A."/>
            <person name="Baker R."/>
            <person name="Thomas B.C."/>
            <person name="Morowitz M.J."/>
            <person name="Banfield J.F."/>
        </authorList>
    </citation>
    <scope>NUCLEOTIDE SEQUENCE [LARGE SCALE GENOMIC DNA]</scope>
    <source>
        <strain evidence="10">S2_005_003_R2_43</strain>
    </source>
</reference>
<evidence type="ECO:0000313" key="10">
    <source>
        <dbReference type="EMBL" id="PZQ17140.1"/>
    </source>
</evidence>
<accession>A0A2W5MTZ4</accession>
<dbReference type="PANTHER" id="PTHR37424">
    <property type="entry name" value="BACTERIOFERRITIN-ASSOCIATED FERREDOXIN"/>
    <property type="match status" value="1"/>
</dbReference>
<protein>
    <recommendedName>
        <fullName evidence="7">Bacterioferritin-associated ferredoxin</fullName>
    </recommendedName>
</protein>
<dbReference type="GO" id="GO:0051537">
    <property type="term" value="F:2 iron, 2 sulfur cluster binding"/>
    <property type="evidence" value="ECO:0007669"/>
    <property type="project" value="UniProtKB-KW"/>
</dbReference>
<sequence>MIVCSCNVLSDTQIRTTIGDVEAKPRTPGQVYRCLGCSPQCGRCARTIKAMLADIKGLEPSAEAACGACPAACPAVTHGVGQVLDVVGDVVEVATIERPRAR</sequence>
<dbReference type="Pfam" id="PF04324">
    <property type="entry name" value="Fer2_BFD"/>
    <property type="match status" value="1"/>
</dbReference>
<evidence type="ECO:0000256" key="4">
    <source>
        <dbReference type="ARBA" id="ARBA00022982"/>
    </source>
</evidence>
<proteinExistence type="inferred from homology"/>
<dbReference type="EMBL" id="QFPN01000003">
    <property type="protein sequence ID" value="PZQ17140.1"/>
    <property type="molecule type" value="Genomic_DNA"/>
</dbReference>
<dbReference type="GO" id="GO:0046872">
    <property type="term" value="F:metal ion binding"/>
    <property type="evidence" value="ECO:0007669"/>
    <property type="project" value="UniProtKB-KW"/>
</dbReference>
<dbReference type="Gene3D" id="1.10.10.1100">
    <property type="entry name" value="BFD-like [2Fe-2S]-binding domain"/>
    <property type="match status" value="1"/>
</dbReference>
<evidence type="ECO:0000259" key="9">
    <source>
        <dbReference type="Pfam" id="PF04324"/>
    </source>
</evidence>
<dbReference type="PANTHER" id="PTHR37424:SF1">
    <property type="entry name" value="BACTERIOFERRITIN-ASSOCIATED FERREDOXIN"/>
    <property type="match status" value="1"/>
</dbReference>
<keyword evidence="1" id="KW-0813">Transport</keyword>
<feature type="domain" description="BFD-like [2Fe-2S]-binding" evidence="9">
    <location>
        <begin position="2"/>
        <end position="53"/>
    </location>
</feature>
<dbReference type="Proteomes" id="UP000249577">
    <property type="component" value="Unassembled WGS sequence"/>
</dbReference>
<keyword evidence="2" id="KW-0001">2Fe-2S</keyword>
<dbReference type="InterPro" id="IPR052371">
    <property type="entry name" value="BFD-associated_ferredoxin"/>
</dbReference>
<dbReference type="InterPro" id="IPR007419">
    <property type="entry name" value="BFD-like_2Fe2S-bd_dom"/>
</dbReference>